<accession>A0A0N0ZUE6</accession>
<organism evidence="1 2">
    <name type="scientific">Chryseobacterium indologenes</name>
    <name type="common">Flavobacterium indologenes</name>
    <dbReference type="NCBI Taxonomy" id="253"/>
    <lineage>
        <taxon>Bacteria</taxon>
        <taxon>Pseudomonadati</taxon>
        <taxon>Bacteroidota</taxon>
        <taxon>Flavobacteriia</taxon>
        <taxon>Flavobacteriales</taxon>
        <taxon>Weeksellaceae</taxon>
        <taxon>Chryseobacterium group</taxon>
        <taxon>Chryseobacterium</taxon>
    </lineage>
</organism>
<name>A0A0N0ZUE6_CHRID</name>
<dbReference type="PATRIC" id="fig|253.9.peg.4344"/>
<protein>
    <submittedName>
        <fullName evidence="1">Uncharacterized protein</fullName>
    </submittedName>
</protein>
<evidence type="ECO:0000313" key="1">
    <source>
        <dbReference type="EMBL" id="KPE50998.1"/>
    </source>
</evidence>
<evidence type="ECO:0000313" key="2">
    <source>
        <dbReference type="Proteomes" id="UP000037953"/>
    </source>
</evidence>
<sequence length="137" mass="15859">MIINRLDIKNKVTLFFSCFKIKFLYLCKTITELLLLIFNKNNKYYAMAIKIGETIPLLLSEYLKMFTTKDDRADVNNEVKNVSVSSLRELTYRNNRVTEGNIIGLKVLLMKAAKNADDKIKQAKDCKKEVKKVIDCI</sequence>
<reference evidence="2" key="2">
    <citation type="submission" date="2015-09" db="EMBL/GenBank/DDBJ databases">
        <title>Draft genome sequence of a multidrug-resistant Chryseobacterium indologenes isolate from Malaysia.</title>
        <authorList>
            <person name="Yu C.Y."/>
            <person name="Ang G.Y."/>
            <person name="Chan K.-G."/>
        </authorList>
    </citation>
    <scope>NUCLEOTIDE SEQUENCE [LARGE SCALE GENOMIC DNA]</scope>
    <source>
        <strain evidence="2">CI_885</strain>
    </source>
</reference>
<reference evidence="1 2" key="1">
    <citation type="journal article" date="2015" name="Genom Data">
        <title>Draft genome sequence of a multidrug-resistant Chryseobacterium indologenes isolate from Malaysia.</title>
        <authorList>
            <person name="Yu C.Y."/>
            <person name="Ang G.Y."/>
            <person name="Cheng H.J."/>
            <person name="Cheong Y.M."/>
            <person name="Yin W.F."/>
            <person name="Chan K.G."/>
        </authorList>
    </citation>
    <scope>NUCLEOTIDE SEQUENCE [LARGE SCALE GENOMIC DNA]</scope>
    <source>
        <strain evidence="1 2">CI_885</strain>
    </source>
</reference>
<dbReference type="EMBL" id="LJOD01000007">
    <property type="protein sequence ID" value="KPE50998.1"/>
    <property type="molecule type" value="Genomic_DNA"/>
</dbReference>
<comment type="caution">
    <text evidence="1">The sequence shown here is derived from an EMBL/GenBank/DDBJ whole genome shotgun (WGS) entry which is preliminary data.</text>
</comment>
<dbReference type="Proteomes" id="UP000037953">
    <property type="component" value="Unassembled WGS sequence"/>
</dbReference>
<dbReference type="AlphaFoldDB" id="A0A0N0ZUE6"/>
<gene>
    <name evidence="1" type="ORF">AOB46_12475</name>
</gene>
<proteinExistence type="predicted"/>